<sequence length="229" mass="25242">MAGKTRSSSVVEDSAISFAKRMDQYIQNSNVFKQAIASAVQEAVLPLQAEIASLKSELNILRSQLTEVKAKANDNEQYSRRNNIRIFGLPEEEGEDCYRKVLWAQCNVNNSVILCGVCYCPPNQSADDERASVPNSDSAEIPILHRYSSDSLSFITVDEELVYKLLSSVNIAKACGCDGVSNKIIKLCCEGLHKAFTNLIIIPHFVLVNILMPGSLLTCCRCSKKTIDS</sequence>
<evidence type="ECO:0000313" key="2">
    <source>
        <dbReference type="Proteomes" id="UP001163046"/>
    </source>
</evidence>
<evidence type="ECO:0000313" key="1">
    <source>
        <dbReference type="EMBL" id="KAJ7390354.1"/>
    </source>
</evidence>
<dbReference type="OrthoDB" id="5988934at2759"/>
<gene>
    <name evidence="1" type="ORF">OS493_025605</name>
</gene>
<name>A0A9X0A2D3_9CNID</name>
<reference evidence="1" key="1">
    <citation type="submission" date="2023-01" db="EMBL/GenBank/DDBJ databases">
        <title>Genome assembly of the deep-sea coral Lophelia pertusa.</title>
        <authorList>
            <person name="Herrera S."/>
            <person name="Cordes E."/>
        </authorList>
    </citation>
    <scope>NUCLEOTIDE SEQUENCE</scope>
    <source>
        <strain evidence="1">USNM1676648</strain>
        <tissue evidence="1">Polyp</tissue>
    </source>
</reference>
<proteinExistence type="predicted"/>
<organism evidence="1 2">
    <name type="scientific">Desmophyllum pertusum</name>
    <dbReference type="NCBI Taxonomy" id="174260"/>
    <lineage>
        <taxon>Eukaryota</taxon>
        <taxon>Metazoa</taxon>
        <taxon>Cnidaria</taxon>
        <taxon>Anthozoa</taxon>
        <taxon>Hexacorallia</taxon>
        <taxon>Scleractinia</taxon>
        <taxon>Caryophylliina</taxon>
        <taxon>Caryophylliidae</taxon>
        <taxon>Desmophyllum</taxon>
    </lineage>
</organism>
<accession>A0A9X0A2D3</accession>
<comment type="caution">
    <text evidence="1">The sequence shown here is derived from an EMBL/GenBank/DDBJ whole genome shotgun (WGS) entry which is preliminary data.</text>
</comment>
<keyword evidence="2" id="KW-1185">Reference proteome</keyword>
<dbReference type="EMBL" id="MU825417">
    <property type="protein sequence ID" value="KAJ7390354.1"/>
    <property type="molecule type" value="Genomic_DNA"/>
</dbReference>
<dbReference type="AlphaFoldDB" id="A0A9X0A2D3"/>
<protein>
    <submittedName>
        <fullName evidence="1">Uncharacterized protein</fullName>
    </submittedName>
</protein>
<dbReference type="Proteomes" id="UP001163046">
    <property type="component" value="Unassembled WGS sequence"/>
</dbReference>